<gene>
    <name evidence="2" type="ORF">DET50_10533</name>
</gene>
<proteinExistence type="predicted"/>
<organism evidence="2 3">
    <name type="scientific">Marinobacter pelagius</name>
    <dbReference type="NCBI Taxonomy" id="379482"/>
    <lineage>
        <taxon>Bacteria</taxon>
        <taxon>Pseudomonadati</taxon>
        <taxon>Pseudomonadota</taxon>
        <taxon>Gammaproteobacteria</taxon>
        <taxon>Pseudomonadales</taxon>
        <taxon>Marinobacteraceae</taxon>
        <taxon>Marinobacter</taxon>
    </lineage>
</organism>
<protein>
    <recommendedName>
        <fullName evidence="1">Nucleotide modification associated domain-containing protein</fullName>
    </recommendedName>
</protein>
<evidence type="ECO:0000313" key="2">
    <source>
        <dbReference type="EMBL" id="RBP31809.1"/>
    </source>
</evidence>
<reference evidence="2 3" key="1">
    <citation type="submission" date="2018-06" db="EMBL/GenBank/DDBJ databases">
        <title>Freshwater and sediment microbial communities from various areas in North America, analyzing microbe dynamics in response to fracking.</title>
        <authorList>
            <person name="Lamendella R."/>
        </authorList>
    </citation>
    <scope>NUCLEOTIDE SEQUENCE [LARGE SCALE GENOMIC DNA]</scope>
    <source>
        <strain evidence="2 3">114J</strain>
    </source>
</reference>
<dbReference type="STRING" id="379482.SAMN04487961_0260"/>
<evidence type="ECO:0000313" key="3">
    <source>
        <dbReference type="Proteomes" id="UP000252995"/>
    </source>
</evidence>
<comment type="caution">
    <text evidence="2">The sequence shown here is derived from an EMBL/GenBank/DDBJ whole genome shotgun (WGS) entry which is preliminary data.</text>
</comment>
<accession>A0A366GY45</accession>
<dbReference type="OrthoDB" id="9772090at2"/>
<dbReference type="RefSeq" id="WP_113862015.1">
    <property type="nucleotide sequence ID" value="NZ_QNRO01000005.1"/>
</dbReference>
<dbReference type="AlphaFoldDB" id="A0A366GY45"/>
<feature type="domain" description="Nucleotide modification associated" evidence="1">
    <location>
        <begin position="2"/>
        <end position="265"/>
    </location>
</feature>
<dbReference type="Proteomes" id="UP000252995">
    <property type="component" value="Unassembled WGS sequence"/>
</dbReference>
<dbReference type="Pfam" id="PF18754">
    <property type="entry name" value="Nmad3"/>
    <property type="match status" value="1"/>
</dbReference>
<sequence length="295" mass="32650">MRLILSRKGFDSSAGGCPSPVLPDGSLCVLPIPDRLSQIRYDDVSFGARRLGKIARDLSGGRVRGGSGAHLDPDLVADALPRQPGWRPLLGQTGSAQGHLNNQGVGVGDLFLFFGVFRKAEMVRRRWRFVPGTRPFHAIWGWLHVGQVHAVDDLPSKALPWARYHPHFCRGPDPGNTLYVSSDSWRLPGHRRALPGSGVFPQLQDRLRLTDPEGRLPTRWRLPAGFFPAGGKPALSYHQKPDRWRLDLPWCYLASAARGQEFVLDLDAYPDLLPWLAELIGTGNAEIKNKEPANG</sequence>
<dbReference type="InterPro" id="IPR041135">
    <property type="entry name" value="Nmad3"/>
</dbReference>
<evidence type="ECO:0000259" key="1">
    <source>
        <dbReference type="Pfam" id="PF18754"/>
    </source>
</evidence>
<dbReference type="EMBL" id="QNRO01000005">
    <property type="protein sequence ID" value="RBP31809.1"/>
    <property type="molecule type" value="Genomic_DNA"/>
</dbReference>
<name>A0A366GY45_9GAMM</name>